<dbReference type="Gene3D" id="3.60.110.10">
    <property type="entry name" value="Carbon-nitrogen hydrolase"/>
    <property type="match status" value="1"/>
</dbReference>
<evidence type="ECO:0000256" key="5">
    <source>
        <dbReference type="ARBA" id="ARBA00072139"/>
    </source>
</evidence>
<dbReference type="InterPro" id="IPR052737">
    <property type="entry name" value="Omega-amidase_YafV"/>
</dbReference>
<protein>
    <recommendedName>
        <fullName evidence="5">Omega-amidase YafV</fullName>
        <ecNumber evidence="3">3.5.1.3</ecNumber>
    </recommendedName>
</protein>
<dbReference type="AlphaFoldDB" id="A0A0D7W7U3"/>
<evidence type="ECO:0000259" key="6">
    <source>
        <dbReference type="PROSITE" id="PS50263"/>
    </source>
</evidence>
<dbReference type="PROSITE" id="PS50263">
    <property type="entry name" value="CN_HYDROLASE"/>
    <property type="match status" value="1"/>
</dbReference>
<dbReference type="SUPFAM" id="SSF56317">
    <property type="entry name" value="Carbon-nitrogen hydrolase"/>
    <property type="match status" value="1"/>
</dbReference>
<comment type="caution">
    <text evidence="7">The sequence shown here is derived from an EMBL/GenBank/DDBJ whole genome shotgun (WGS) entry which is preliminary data.</text>
</comment>
<feature type="domain" description="CN hydrolase" evidence="6">
    <location>
        <begin position="5"/>
        <end position="237"/>
    </location>
</feature>
<dbReference type="RefSeq" id="WP_044633021.1">
    <property type="nucleotide sequence ID" value="NZ_JTDW01000007.1"/>
</dbReference>
<dbReference type="Proteomes" id="UP000032578">
    <property type="component" value="Unassembled WGS sequence"/>
</dbReference>
<dbReference type="InterPro" id="IPR003010">
    <property type="entry name" value="C-N_Hydrolase"/>
</dbReference>
<evidence type="ECO:0000256" key="3">
    <source>
        <dbReference type="ARBA" id="ARBA00039118"/>
    </source>
</evidence>
<comment type="catalytic activity">
    <reaction evidence="4">
        <text>a monoamide of a dicarboxylate + H2O = a dicarboxylate + NH4(+)</text>
        <dbReference type="Rhea" id="RHEA:11716"/>
        <dbReference type="ChEBI" id="CHEBI:15377"/>
        <dbReference type="ChEBI" id="CHEBI:28938"/>
        <dbReference type="ChEBI" id="CHEBI:28965"/>
        <dbReference type="ChEBI" id="CHEBI:77450"/>
        <dbReference type="EC" id="3.5.1.3"/>
    </reaction>
</comment>
<dbReference type="CDD" id="cd07575">
    <property type="entry name" value="Xc-1258_like"/>
    <property type="match status" value="1"/>
</dbReference>
<evidence type="ECO:0000313" key="8">
    <source>
        <dbReference type="Proteomes" id="UP000032578"/>
    </source>
</evidence>
<evidence type="ECO:0000256" key="2">
    <source>
        <dbReference type="ARBA" id="ARBA00022801"/>
    </source>
</evidence>
<keyword evidence="2 7" id="KW-0378">Hydrolase</keyword>
<accession>A0A0D7W7U3</accession>
<evidence type="ECO:0000256" key="4">
    <source>
        <dbReference type="ARBA" id="ARBA00052904"/>
    </source>
</evidence>
<dbReference type="STRING" id="1435349.PW52_11105"/>
<dbReference type="InterPro" id="IPR036526">
    <property type="entry name" value="C-N_Hydrolase_sf"/>
</dbReference>
<evidence type="ECO:0000313" key="7">
    <source>
        <dbReference type="EMBL" id="KJD35220.1"/>
    </source>
</evidence>
<dbReference type="EC" id="3.5.1.3" evidence="3"/>
<comment type="similarity">
    <text evidence="1">Belongs to the carbon-nitrogen hydrolase superfamily. NIT1/NIT2 family.</text>
</comment>
<dbReference type="Pfam" id="PF00795">
    <property type="entry name" value="CN_hydrolase"/>
    <property type="match status" value="1"/>
</dbReference>
<sequence>MQEKLEIALIQSDLVWENPEQNRIHFTHYIENLPETVDVVLLPEMFSTGFTMHAKKVAETMQGKTITWLQELAAKQHIAISGSLVITENDNYYNRLVFVEPNGNLSYYNKRHTFTFAGEDKIYTAGNTKLIVNYKGWKLYPLVCYDLRFPVWARNTQNYDVLLYVANWPQSRIAAWDSLLKARAIENMSYCIGVNRVGVDALNNNYCGHSAVYDVLGNPIDTFKPNESGVKIVTLNKNHIDENRKRFQFLNDMDGFVIKEK</sequence>
<evidence type="ECO:0000256" key="1">
    <source>
        <dbReference type="ARBA" id="ARBA00010613"/>
    </source>
</evidence>
<dbReference type="GO" id="GO:0106008">
    <property type="term" value="F:2-oxoglutaramate amidase activity"/>
    <property type="evidence" value="ECO:0007669"/>
    <property type="project" value="TreeGrafter"/>
</dbReference>
<dbReference type="OrthoDB" id="9811121at2"/>
<reference evidence="7 8" key="1">
    <citation type="submission" date="2014-11" db="EMBL/GenBank/DDBJ databases">
        <title>Tamlana sedimentorum sp. nov., isolated from shallow sand sediments of the Sea of Japan.</title>
        <authorList>
            <person name="Romanenko L.A."/>
        </authorList>
    </citation>
    <scope>NUCLEOTIDE SEQUENCE [LARGE SCALE GENOMIC DNA]</scope>
    <source>
        <strain evidence="7 8">JCM 19808</strain>
    </source>
</reference>
<dbReference type="GO" id="GO:0050152">
    <property type="term" value="F:omega-amidase activity"/>
    <property type="evidence" value="ECO:0007669"/>
    <property type="project" value="UniProtKB-EC"/>
</dbReference>
<dbReference type="PANTHER" id="PTHR47799:SF1">
    <property type="entry name" value="OMEGA-AMIDASE YAFV"/>
    <property type="match status" value="1"/>
</dbReference>
<gene>
    <name evidence="7" type="ORF">PW52_11105</name>
</gene>
<proteinExistence type="inferred from homology"/>
<dbReference type="EMBL" id="JTDW01000007">
    <property type="protein sequence ID" value="KJD35220.1"/>
    <property type="molecule type" value="Genomic_DNA"/>
</dbReference>
<dbReference type="PATRIC" id="fig|1435349.4.peg.3214"/>
<dbReference type="FunFam" id="3.60.110.10:FF:000004">
    <property type="entry name" value="Carbon-nitrogen hydrolase"/>
    <property type="match status" value="1"/>
</dbReference>
<dbReference type="PANTHER" id="PTHR47799">
    <property type="entry name" value="OMEGA-AMIDASE YAFV"/>
    <property type="match status" value="1"/>
</dbReference>
<organism evidence="7 8">
    <name type="scientific">Neotamlana sedimentorum</name>
    <dbReference type="NCBI Taxonomy" id="1435349"/>
    <lineage>
        <taxon>Bacteria</taxon>
        <taxon>Pseudomonadati</taxon>
        <taxon>Bacteroidota</taxon>
        <taxon>Flavobacteriia</taxon>
        <taxon>Flavobacteriales</taxon>
        <taxon>Flavobacteriaceae</taxon>
        <taxon>Neotamlana</taxon>
    </lineage>
</organism>
<keyword evidence="8" id="KW-1185">Reference proteome</keyword>
<name>A0A0D7W7U3_9FLAO</name>